<proteinExistence type="predicted"/>
<protein>
    <submittedName>
        <fullName evidence="4">2-C-methyl-D-erythritol 4-phosphate cytidylyltransferase</fullName>
    </submittedName>
</protein>
<dbReference type="Gene3D" id="3.90.550.10">
    <property type="entry name" value="Spore Coat Polysaccharide Biosynthesis Protein SpsA, Chain A"/>
    <property type="match status" value="1"/>
</dbReference>
<keyword evidence="3" id="KW-0414">Isoprene biosynthesis</keyword>
<dbReference type="RefSeq" id="WP_249305082.1">
    <property type="nucleotide sequence ID" value="NZ_JACRSW010000031.1"/>
</dbReference>
<dbReference type="CDD" id="cd02516">
    <property type="entry name" value="CDP-ME_synthetase"/>
    <property type="match status" value="1"/>
</dbReference>
<dbReference type="InterPro" id="IPR029044">
    <property type="entry name" value="Nucleotide-diphossugar_trans"/>
</dbReference>
<keyword evidence="2 4" id="KW-0548">Nucleotidyltransferase</keyword>
<evidence type="ECO:0000256" key="3">
    <source>
        <dbReference type="ARBA" id="ARBA00023229"/>
    </source>
</evidence>
<evidence type="ECO:0000256" key="1">
    <source>
        <dbReference type="ARBA" id="ARBA00022679"/>
    </source>
</evidence>
<organism evidence="4 5">
    <name type="scientific">Jutongia hominis</name>
    <dbReference type="NCBI Taxonomy" id="2763664"/>
    <lineage>
        <taxon>Bacteria</taxon>
        <taxon>Bacillati</taxon>
        <taxon>Bacillota</taxon>
        <taxon>Clostridia</taxon>
        <taxon>Lachnospirales</taxon>
        <taxon>Lachnospiraceae</taxon>
        <taxon>Jutongia</taxon>
    </lineage>
</organism>
<dbReference type="PROSITE" id="PS01295">
    <property type="entry name" value="ISPD"/>
    <property type="match status" value="1"/>
</dbReference>
<sequence>MNIAIIIAGGRGQRMHQDVPKQFLNVNDKPVIIYTLEAFERHPGIDEIGVVCLDGWDNILLAYAKQYHITKLKWIVPSGQTGQMSIYNGIQEASKRYQSSDIILVHDAVRPMVSQDIISDCIITCQEYGSAISVGDVNTVILKKAEDAVDSSKQVIIREELAQTQTPQALPLKTFVWAHEEAQKRGITNSVATCTLMIELGQSVHFSSGNETNIKLTTQGDMRLFKALLSLEEKE</sequence>
<keyword evidence="5" id="KW-1185">Reference proteome</keyword>
<dbReference type="PANTHER" id="PTHR32125">
    <property type="entry name" value="2-C-METHYL-D-ERYTHRITOL 4-PHOSPHATE CYTIDYLYLTRANSFERASE, CHLOROPLASTIC"/>
    <property type="match status" value="1"/>
</dbReference>
<reference evidence="4 5" key="1">
    <citation type="submission" date="2020-08" db="EMBL/GenBank/DDBJ databases">
        <title>Genome public.</title>
        <authorList>
            <person name="Liu C."/>
            <person name="Sun Q."/>
        </authorList>
    </citation>
    <scope>NUCLEOTIDE SEQUENCE [LARGE SCALE GENOMIC DNA]</scope>
    <source>
        <strain evidence="4 5">BX3</strain>
    </source>
</reference>
<evidence type="ECO:0000313" key="4">
    <source>
        <dbReference type="EMBL" id="MBC8557737.1"/>
    </source>
</evidence>
<dbReference type="EMBL" id="JACRSW010000031">
    <property type="protein sequence ID" value="MBC8557737.1"/>
    <property type="molecule type" value="Genomic_DNA"/>
</dbReference>
<evidence type="ECO:0000256" key="2">
    <source>
        <dbReference type="ARBA" id="ARBA00022695"/>
    </source>
</evidence>
<dbReference type="InterPro" id="IPR050088">
    <property type="entry name" value="IspD/TarI_cytidylyltransf_bact"/>
</dbReference>
<dbReference type="SUPFAM" id="SSF53448">
    <property type="entry name" value="Nucleotide-diphospho-sugar transferases"/>
    <property type="match status" value="1"/>
</dbReference>
<gene>
    <name evidence="4" type="ORF">H8700_08455</name>
</gene>
<evidence type="ECO:0000313" key="5">
    <source>
        <dbReference type="Proteomes" id="UP000637513"/>
    </source>
</evidence>
<dbReference type="InterPro" id="IPR018294">
    <property type="entry name" value="ISPD_synthase_CS"/>
</dbReference>
<dbReference type="GO" id="GO:0016779">
    <property type="term" value="F:nucleotidyltransferase activity"/>
    <property type="evidence" value="ECO:0007669"/>
    <property type="project" value="UniProtKB-KW"/>
</dbReference>
<keyword evidence="1" id="KW-0808">Transferase</keyword>
<name>A0ABR7MWZ3_9FIRM</name>
<dbReference type="InterPro" id="IPR034683">
    <property type="entry name" value="IspD/TarI"/>
</dbReference>
<dbReference type="Proteomes" id="UP000637513">
    <property type="component" value="Unassembled WGS sequence"/>
</dbReference>
<accession>A0ABR7MWZ3</accession>
<dbReference type="Pfam" id="PF01128">
    <property type="entry name" value="IspD"/>
    <property type="match status" value="1"/>
</dbReference>
<dbReference type="PANTHER" id="PTHR32125:SF4">
    <property type="entry name" value="2-C-METHYL-D-ERYTHRITOL 4-PHOSPHATE CYTIDYLYLTRANSFERASE, CHLOROPLASTIC"/>
    <property type="match status" value="1"/>
</dbReference>
<comment type="caution">
    <text evidence="4">The sequence shown here is derived from an EMBL/GenBank/DDBJ whole genome shotgun (WGS) entry which is preliminary data.</text>
</comment>